<dbReference type="InterPro" id="IPR027304">
    <property type="entry name" value="Trigger_fact/SurA_dom_sf"/>
</dbReference>
<sequence>MLPKDFLNQPDYRKRFEEEVLDGMITEKIMFLRAQELNIYVTDTELEEKIKEFKNDYGKDFLDLLAQENVKYEQWKEDFKKEILLQKLVAIDVNSKIKITDDEAEKYFNEHRNNYKTESRVRVSQIVVRDLALAKQVEARLNTGEDFSAVAAEVSVGPEANRGGDLGFITRQIMPEPLDKTIFSLPVNRISPIVQSSYGFHIFKVLEVQPAGIRKFKDSKEKIIFDIRSQKEDAAFENWLKALKTKAVIKKENNMLGKE</sequence>
<dbReference type="PROSITE" id="PS50198">
    <property type="entry name" value="PPIC_PPIASE_2"/>
    <property type="match status" value="1"/>
</dbReference>
<organism evidence="7">
    <name type="scientific">hydrocarbon metagenome</name>
    <dbReference type="NCBI Taxonomy" id="938273"/>
    <lineage>
        <taxon>unclassified sequences</taxon>
        <taxon>metagenomes</taxon>
        <taxon>ecological metagenomes</taxon>
    </lineage>
</organism>
<evidence type="ECO:0000256" key="2">
    <source>
        <dbReference type="ARBA" id="ARBA00013194"/>
    </source>
</evidence>
<accession>A0A0W8FMN3</accession>
<dbReference type="EMBL" id="LNQE01000980">
    <property type="protein sequence ID" value="KUG22186.1"/>
    <property type="molecule type" value="Genomic_DNA"/>
</dbReference>
<comment type="catalytic activity">
    <reaction evidence="1">
        <text>[protein]-peptidylproline (omega=180) = [protein]-peptidylproline (omega=0)</text>
        <dbReference type="Rhea" id="RHEA:16237"/>
        <dbReference type="Rhea" id="RHEA-COMP:10747"/>
        <dbReference type="Rhea" id="RHEA-COMP:10748"/>
        <dbReference type="ChEBI" id="CHEBI:83833"/>
        <dbReference type="ChEBI" id="CHEBI:83834"/>
        <dbReference type="EC" id="5.2.1.8"/>
    </reaction>
</comment>
<evidence type="ECO:0000256" key="1">
    <source>
        <dbReference type="ARBA" id="ARBA00000971"/>
    </source>
</evidence>
<evidence type="ECO:0000256" key="4">
    <source>
        <dbReference type="ARBA" id="ARBA00023110"/>
    </source>
</evidence>
<keyword evidence="4" id="KW-0697">Rotamase</keyword>
<dbReference type="Pfam" id="PF13624">
    <property type="entry name" value="SurA_N_3"/>
    <property type="match status" value="1"/>
</dbReference>
<reference evidence="7" key="1">
    <citation type="journal article" date="2015" name="Proc. Natl. Acad. Sci. U.S.A.">
        <title>Networks of energetic and metabolic interactions define dynamics in microbial communities.</title>
        <authorList>
            <person name="Embree M."/>
            <person name="Liu J.K."/>
            <person name="Al-Bassam M.M."/>
            <person name="Zengler K."/>
        </authorList>
    </citation>
    <scope>NUCLEOTIDE SEQUENCE</scope>
</reference>
<dbReference type="Pfam" id="PF13145">
    <property type="entry name" value="Rotamase_2"/>
    <property type="match status" value="1"/>
</dbReference>
<dbReference type="Gene3D" id="1.10.4030.10">
    <property type="entry name" value="Porin chaperone SurA, peptide-binding domain"/>
    <property type="match status" value="1"/>
</dbReference>
<proteinExistence type="predicted"/>
<dbReference type="SUPFAM" id="SSF109998">
    <property type="entry name" value="Triger factor/SurA peptide-binding domain-like"/>
    <property type="match status" value="1"/>
</dbReference>
<dbReference type="InterPro" id="IPR000297">
    <property type="entry name" value="PPIase_PpiC"/>
</dbReference>
<feature type="domain" description="PpiC" evidence="6">
    <location>
        <begin position="118"/>
        <end position="207"/>
    </location>
</feature>
<protein>
    <recommendedName>
        <fullName evidence="2">peptidylprolyl isomerase</fullName>
        <ecNumber evidence="2">5.2.1.8</ecNumber>
    </recommendedName>
</protein>
<evidence type="ECO:0000256" key="3">
    <source>
        <dbReference type="ARBA" id="ARBA00022729"/>
    </source>
</evidence>
<evidence type="ECO:0000256" key="5">
    <source>
        <dbReference type="ARBA" id="ARBA00023235"/>
    </source>
</evidence>
<dbReference type="Gene3D" id="3.10.50.40">
    <property type="match status" value="1"/>
</dbReference>
<dbReference type="EC" id="5.2.1.8" evidence="2"/>
<dbReference type="SUPFAM" id="SSF54534">
    <property type="entry name" value="FKBP-like"/>
    <property type="match status" value="1"/>
</dbReference>
<dbReference type="GO" id="GO:0003755">
    <property type="term" value="F:peptidyl-prolyl cis-trans isomerase activity"/>
    <property type="evidence" value="ECO:0007669"/>
    <property type="project" value="UniProtKB-KW"/>
</dbReference>
<dbReference type="AlphaFoldDB" id="A0A0W8FMN3"/>
<comment type="caution">
    <text evidence="7">The sequence shown here is derived from an EMBL/GenBank/DDBJ whole genome shotgun (WGS) entry which is preliminary data.</text>
</comment>
<evidence type="ECO:0000313" key="7">
    <source>
        <dbReference type="EMBL" id="KUG22186.1"/>
    </source>
</evidence>
<dbReference type="InterPro" id="IPR050245">
    <property type="entry name" value="PrsA_foldase"/>
</dbReference>
<evidence type="ECO:0000259" key="6">
    <source>
        <dbReference type="PROSITE" id="PS50198"/>
    </source>
</evidence>
<keyword evidence="5 7" id="KW-0413">Isomerase</keyword>
<name>A0A0W8FMN3_9ZZZZ</name>
<dbReference type="PANTHER" id="PTHR47245:SF1">
    <property type="entry name" value="FOLDASE PROTEIN PRSA"/>
    <property type="match status" value="1"/>
</dbReference>
<dbReference type="InterPro" id="IPR046357">
    <property type="entry name" value="PPIase_dom_sf"/>
</dbReference>
<keyword evidence="3" id="KW-0732">Signal</keyword>
<dbReference type="PANTHER" id="PTHR47245">
    <property type="entry name" value="PEPTIDYLPROLYL ISOMERASE"/>
    <property type="match status" value="1"/>
</dbReference>
<gene>
    <name evidence="7" type="ORF">ASZ90_008038</name>
</gene>